<gene>
    <name evidence="1" type="ORF">A6F65_00503</name>
</gene>
<evidence type="ECO:0000313" key="1">
    <source>
        <dbReference type="EMBL" id="ANU06828.1"/>
    </source>
</evidence>
<keyword evidence="2" id="KW-1185">Reference proteome</keyword>
<dbReference type="KEGG" id="anh:A6F65_00503"/>
<sequence length="138" mass="14457">MDLRMNMQPTSMTQPGGRTRLANASASALSRQWAALQDAARVVSALAGLEAERPSPEIRNFPALVRDCGAWRQAIAEDGIADLAAMMQPGITALLGVNARGADARPAALALLREFNAARASLLSLLPPAGDLGPRRSA</sequence>
<accession>A0A1C7D5U7</accession>
<proteinExistence type="predicted"/>
<dbReference type="EMBL" id="CP016545">
    <property type="protein sequence ID" value="ANU06828.1"/>
    <property type="molecule type" value="Genomic_DNA"/>
</dbReference>
<reference evidence="1 2" key="1">
    <citation type="submission" date="2016-07" db="EMBL/GenBank/DDBJ databases">
        <title>Complete genome sequence of Altererythrobacter namhicola JCM 16345T, containing esterase-encoding genes.</title>
        <authorList>
            <person name="Cheng H."/>
            <person name="Wu Y.-H."/>
            <person name="Jian S.-L."/>
            <person name="Huo Y.-Y."/>
            <person name="Wang C.-S."/>
            <person name="Xu X.-W."/>
        </authorList>
    </citation>
    <scope>NUCLEOTIDE SEQUENCE [LARGE SCALE GENOMIC DNA]</scope>
    <source>
        <strain evidence="1 2">JCM 16345</strain>
    </source>
</reference>
<evidence type="ECO:0000313" key="2">
    <source>
        <dbReference type="Proteomes" id="UP000092698"/>
    </source>
</evidence>
<dbReference type="Proteomes" id="UP000092698">
    <property type="component" value="Chromosome"/>
</dbReference>
<dbReference type="STRING" id="645517.A6F65_00503"/>
<name>A0A1C7D5U7_9SPHN</name>
<organism evidence="1 2">
    <name type="scientific">Paraurantiacibacter namhicola</name>
    <dbReference type="NCBI Taxonomy" id="645517"/>
    <lineage>
        <taxon>Bacteria</taxon>
        <taxon>Pseudomonadati</taxon>
        <taxon>Pseudomonadota</taxon>
        <taxon>Alphaproteobacteria</taxon>
        <taxon>Sphingomonadales</taxon>
        <taxon>Erythrobacteraceae</taxon>
        <taxon>Paraurantiacibacter</taxon>
    </lineage>
</organism>
<protein>
    <submittedName>
        <fullName evidence="1">Uncharacterized protein</fullName>
    </submittedName>
</protein>
<dbReference type="AlphaFoldDB" id="A0A1C7D5U7"/>